<evidence type="ECO:0008006" key="4">
    <source>
        <dbReference type="Google" id="ProtNLM"/>
    </source>
</evidence>
<evidence type="ECO:0000256" key="1">
    <source>
        <dbReference type="SAM" id="SignalP"/>
    </source>
</evidence>
<feature type="signal peptide" evidence="1">
    <location>
        <begin position="1"/>
        <end position="19"/>
    </location>
</feature>
<feature type="chain" id="PRO_5045247521" description="Secreted protein" evidence="1">
    <location>
        <begin position="20"/>
        <end position="145"/>
    </location>
</feature>
<keyword evidence="3" id="KW-1185">Reference proteome</keyword>
<protein>
    <recommendedName>
        <fullName evidence="4">Secreted protein</fullName>
    </recommendedName>
</protein>
<keyword evidence="1" id="KW-0732">Signal</keyword>
<sequence length="145" mass="16105">MQISATLLTLCLGMHMPAAAPINSTTTGITVDSAHSTDLSNATVVDKRDGINWEWWCDWWWEPICGGQPGPTALNAPIDPTTGEIINATAVKEFAERSNATPVKRHTPSWWKNDPCCTFVFCHRKPECDIDPNDVGKYNQRCGWC</sequence>
<evidence type="ECO:0000313" key="2">
    <source>
        <dbReference type="EMBL" id="KAK6003276.1"/>
    </source>
</evidence>
<evidence type="ECO:0000313" key="3">
    <source>
        <dbReference type="Proteomes" id="UP001341245"/>
    </source>
</evidence>
<dbReference type="EMBL" id="JASGXD010000010">
    <property type="protein sequence ID" value="KAK6003276.1"/>
    <property type="molecule type" value="Genomic_DNA"/>
</dbReference>
<accession>A0ABR0TH92</accession>
<organism evidence="2 3">
    <name type="scientific">Aureobasidium pullulans</name>
    <name type="common">Black yeast</name>
    <name type="synonym">Pullularia pullulans</name>
    <dbReference type="NCBI Taxonomy" id="5580"/>
    <lineage>
        <taxon>Eukaryota</taxon>
        <taxon>Fungi</taxon>
        <taxon>Dikarya</taxon>
        <taxon>Ascomycota</taxon>
        <taxon>Pezizomycotina</taxon>
        <taxon>Dothideomycetes</taxon>
        <taxon>Dothideomycetidae</taxon>
        <taxon>Dothideales</taxon>
        <taxon>Saccotheciaceae</taxon>
        <taxon>Aureobasidium</taxon>
    </lineage>
</organism>
<name>A0ABR0TH92_AURPU</name>
<comment type="caution">
    <text evidence="2">The sequence shown here is derived from an EMBL/GenBank/DDBJ whole genome shotgun (WGS) entry which is preliminary data.</text>
</comment>
<dbReference type="Proteomes" id="UP001341245">
    <property type="component" value="Unassembled WGS sequence"/>
</dbReference>
<reference evidence="2 3" key="1">
    <citation type="submission" date="2023-11" db="EMBL/GenBank/DDBJ databases">
        <title>Draft genome sequence and annotation of the polyextremotolerant black yeast-like fungus Aureobasidium pullulans NRRL 62042.</title>
        <authorList>
            <person name="Dielentheis-Frenken M.R.E."/>
            <person name="Wibberg D."/>
            <person name="Blank L.M."/>
            <person name="Tiso T."/>
        </authorList>
    </citation>
    <scope>NUCLEOTIDE SEQUENCE [LARGE SCALE GENOMIC DNA]</scope>
    <source>
        <strain evidence="2 3">NRRL 62042</strain>
    </source>
</reference>
<gene>
    <name evidence="2" type="ORF">QM012_001121</name>
</gene>
<proteinExistence type="predicted"/>